<dbReference type="Gene3D" id="3.40.50.300">
    <property type="entry name" value="P-loop containing nucleotide triphosphate hydrolases"/>
    <property type="match status" value="1"/>
</dbReference>
<dbReference type="InterPro" id="IPR036925">
    <property type="entry name" value="TIF_IF2_dom3_sf"/>
</dbReference>
<gene>
    <name evidence="7" type="ORF">ABNO50_00945</name>
</gene>
<name>A0AAU7QQV1_9FLAO</name>
<dbReference type="InterPro" id="IPR027417">
    <property type="entry name" value="P-loop_NTPase"/>
</dbReference>
<feature type="domain" description="Tr-type G" evidence="6">
    <location>
        <begin position="84"/>
        <end position="260"/>
    </location>
</feature>
<dbReference type="EMBL" id="CP157894">
    <property type="protein sequence ID" value="XBT18374.1"/>
    <property type="molecule type" value="Genomic_DNA"/>
</dbReference>
<dbReference type="GO" id="GO:0003743">
    <property type="term" value="F:translation initiation factor activity"/>
    <property type="evidence" value="ECO:0007669"/>
    <property type="project" value="UniProtKB-KW"/>
</dbReference>
<keyword evidence="3" id="KW-0547">Nucleotide-binding</keyword>
<dbReference type="InterPro" id="IPR000795">
    <property type="entry name" value="T_Tr_GTP-bd_dom"/>
</dbReference>
<dbReference type="InterPro" id="IPR023115">
    <property type="entry name" value="TIF_IF2_dom3"/>
</dbReference>
<accession>A0AAU7QQV1</accession>
<proteinExistence type="inferred from homology"/>
<keyword evidence="5" id="KW-0342">GTP-binding</keyword>
<dbReference type="GO" id="GO:0005525">
    <property type="term" value="F:GTP binding"/>
    <property type="evidence" value="ECO:0007669"/>
    <property type="project" value="UniProtKB-KW"/>
</dbReference>
<evidence type="ECO:0000313" key="7">
    <source>
        <dbReference type="EMBL" id="XBT18374.1"/>
    </source>
</evidence>
<protein>
    <submittedName>
        <fullName evidence="7">GTP-binding protein</fullName>
    </submittedName>
</protein>
<dbReference type="PANTHER" id="PTHR43381">
    <property type="entry name" value="TRANSLATION INITIATION FACTOR IF-2-RELATED"/>
    <property type="match status" value="1"/>
</dbReference>
<dbReference type="Gene3D" id="2.40.30.10">
    <property type="entry name" value="Translation factors"/>
    <property type="match status" value="2"/>
</dbReference>
<comment type="similarity">
    <text evidence="1">Belongs to the TRAFAC class translation factor GTPase superfamily. Classic translation factor GTPase family. IF-2 subfamily.</text>
</comment>
<evidence type="ECO:0000256" key="5">
    <source>
        <dbReference type="ARBA" id="ARBA00023134"/>
    </source>
</evidence>
<evidence type="ECO:0000256" key="1">
    <source>
        <dbReference type="ARBA" id="ARBA00007733"/>
    </source>
</evidence>
<dbReference type="Pfam" id="PF11987">
    <property type="entry name" value="IF-2"/>
    <property type="match status" value="1"/>
</dbReference>
<dbReference type="Pfam" id="PF00009">
    <property type="entry name" value="GTP_EFTU"/>
    <property type="match status" value="1"/>
</dbReference>
<dbReference type="InterPro" id="IPR009000">
    <property type="entry name" value="Transl_B-barrel_sf"/>
</dbReference>
<keyword evidence="2" id="KW-0396">Initiation factor</keyword>
<evidence type="ECO:0000259" key="6">
    <source>
        <dbReference type="PROSITE" id="PS51722"/>
    </source>
</evidence>
<organism evidence="7">
    <name type="scientific">Candidatus Shikimatogenerans sp. Tduv</name>
    <dbReference type="NCBI Taxonomy" id="3158567"/>
    <lineage>
        <taxon>Bacteria</taxon>
        <taxon>Pseudomonadati</taxon>
        <taxon>Bacteroidota</taxon>
        <taxon>Flavobacteriia</taxon>
        <taxon>Flavobacteriales</taxon>
        <taxon>Candidatus Shikimatogenerans</taxon>
    </lineage>
</organism>
<dbReference type="Gene3D" id="3.40.50.10050">
    <property type="entry name" value="Translation initiation factor IF- 2, domain 3"/>
    <property type="match status" value="1"/>
</dbReference>
<evidence type="ECO:0000256" key="4">
    <source>
        <dbReference type="ARBA" id="ARBA00022917"/>
    </source>
</evidence>
<evidence type="ECO:0000256" key="2">
    <source>
        <dbReference type="ARBA" id="ARBA00022540"/>
    </source>
</evidence>
<dbReference type="NCBIfam" id="TIGR00231">
    <property type="entry name" value="small_GTP"/>
    <property type="match status" value="1"/>
</dbReference>
<dbReference type="GO" id="GO:0003924">
    <property type="term" value="F:GTPase activity"/>
    <property type="evidence" value="ECO:0007669"/>
    <property type="project" value="InterPro"/>
</dbReference>
<keyword evidence="4" id="KW-0648">Protein biosynthesis</keyword>
<sequence>MNNKNIIKILNNSINLKNLSLLINIKLKKLIIFCKNLKLNININQILNNNIIKIICNKFNYKIKFIKKYNIPKIKKTNTPIYINKNIIVGIIGHVDHGKTTFINKISNKNITSKERGHITQKNNIYTLKYKKNKIIFIDTPGHKDFINLKYQCLKIIDIILIFISCDINVIPKETKKILNYINKYNKNIIFVISKIDILNKKNNIKYIINYLIKKNYTLKKYGGKYLLNKISSKKNIGIKKLINNILLLNNNKKYLTNPSISSGYIINSYFKKNIGYIQTIILKKGNFKIGDYILCNNSYGKIKKIFYKKKNIKKININIPIKIIGLKNSYNFGEKFYIYNNIKLIKKHIKYINNNIIKQNNILQNLKFIKKNKKIFKKKKKHINIILKANLLSSIDAIINIIDNINHKFKNILNIINYNIEDLNNNDIKLAQNTNSIIINFNKKINKKINKNNIKIKNFYVIYEIYKYLNKKIKKHLKKKICIKGVLLIKKIYIIKNKYICGCYIQKGIIKKKYNIRVIRNKKIILKKSKILTLKKYNKNIDKIKKGNTCGLIIKNFNKALKNDTIEVFK</sequence>
<reference evidence="7" key="1">
    <citation type="submission" date="2024-06" db="EMBL/GenBank/DDBJ databases">
        <title>Diversity, functionality, and evolutionary history of bacterial symbionts in false click beetles (Coleoptera, Throscidae).</title>
        <authorList>
            <person name="Wierz J.C."/>
            <person name="Malm H."/>
            <person name="Kaltenpoth M."/>
            <person name="Engl T."/>
        </authorList>
    </citation>
    <scope>NUCLEOTIDE SEQUENCE</scope>
    <source>
        <strain evidence="7">Tduv</strain>
    </source>
</reference>
<dbReference type="SUPFAM" id="SSF52540">
    <property type="entry name" value="P-loop containing nucleoside triphosphate hydrolases"/>
    <property type="match status" value="1"/>
</dbReference>
<dbReference type="PANTHER" id="PTHR43381:SF5">
    <property type="entry name" value="TR-TYPE G DOMAIN-CONTAINING PROTEIN"/>
    <property type="match status" value="1"/>
</dbReference>
<dbReference type="AlphaFoldDB" id="A0AAU7QQV1"/>
<dbReference type="SUPFAM" id="SSF52156">
    <property type="entry name" value="Initiation factor IF2/eIF5b, domain 3"/>
    <property type="match status" value="1"/>
</dbReference>
<dbReference type="PROSITE" id="PS51722">
    <property type="entry name" value="G_TR_2"/>
    <property type="match status" value="1"/>
</dbReference>
<dbReference type="GO" id="GO:0005737">
    <property type="term" value="C:cytoplasm"/>
    <property type="evidence" value="ECO:0007669"/>
    <property type="project" value="TreeGrafter"/>
</dbReference>
<dbReference type="SUPFAM" id="SSF50447">
    <property type="entry name" value="Translation proteins"/>
    <property type="match status" value="2"/>
</dbReference>
<dbReference type="InterPro" id="IPR015760">
    <property type="entry name" value="TIF_IF2"/>
</dbReference>
<dbReference type="InterPro" id="IPR005225">
    <property type="entry name" value="Small_GTP-bd"/>
</dbReference>
<evidence type="ECO:0000256" key="3">
    <source>
        <dbReference type="ARBA" id="ARBA00022741"/>
    </source>
</evidence>